<dbReference type="Proteomes" id="UP001157502">
    <property type="component" value="Chromosome 3"/>
</dbReference>
<keyword evidence="2" id="KW-1185">Reference proteome</keyword>
<name>A0ACC2HEG1_DALPE</name>
<reference evidence="1" key="1">
    <citation type="submission" date="2021-05" db="EMBL/GenBank/DDBJ databases">
        <authorList>
            <person name="Pan Q."/>
            <person name="Jouanno E."/>
            <person name="Zahm M."/>
            <person name="Klopp C."/>
            <person name="Cabau C."/>
            <person name="Louis A."/>
            <person name="Berthelot C."/>
            <person name="Parey E."/>
            <person name="Roest Crollius H."/>
            <person name="Montfort J."/>
            <person name="Robinson-Rechavi M."/>
            <person name="Bouchez O."/>
            <person name="Lampietro C."/>
            <person name="Lopez Roques C."/>
            <person name="Donnadieu C."/>
            <person name="Postlethwait J."/>
            <person name="Bobe J."/>
            <person name="Dillon D."/>
            <person name="Chandos A."/>
            <person name="von Hippel F."/>
            <person name="Guiguen Y."/>
        </authorList>
    </citation>
    <scope>NUCLEOTIDE SEQUENCE</scope>
    <source>
        <strain evidence="1">YG-Jan2019</strain>
    </source>
</reference>
<proteinExistence type="predicted"/>
<organism evidence="1 2">
    <name type="scientific">Dallia pectoralis</name>
    <name type="common">Alaska blackfish</name>
    <dbReference type="NCBI Taxonomy" id="75939"/>
    <lineage>
        <taxon>Eukaryota</taxon>
        <taxon>Metazoa</taxon>
        <taxon>Chordata</taxon>
        <taxon>Craniata</taxon>
        <taxon>Vertebrata</taxon>
        <taxon>Euteleostomi</taxon>
        <taxon>Actinopterygii</taxon>
        <taxon>Neopterygii</taxon>
        <taxon>Teleostei</taxon>
        <taxon>Protacanthopterygii</taxon>
        <taxon>Esociformes</taxon>
        <taxon>Umbridae</taxon>
        <taxon>Dallia</taxon>
    </lineage>
</organism>
<dbReference type="EMBL" id="CM055730">
    <property type="protein sequence ID" value="KAJ8014121.1"/>
    <property type="molecule type" value="Genomic_DNA"/>
</dbReference>
<evidence type="ECO:0000313" key="2">
    <source>
        <dbReference type="Proteomes" id="UP001157502"/>
    </source>
</evidence>
<evidence type="ECO:0000313" key="1">
    <source>
        <dbReference type="EMBL" id="KAJ8014121.1"/>
    </source>
</evidence>
<gene>
    <name evidence="1" type="ORF">DPEC_G00036970</name>
</gene>
<protein>
    <submittedName>
        <fullName evidence="1">Uncharacterized protein</fullName>
    </submittedName>
</protein>
<sequence length="203" mass="22520">MKRPAAFVSLIVVVVTLHGGAHGWDAPSFCRGFECPEYTVVFQNDDFEERAYNASRWMTIDIASDSESDLKSGFTSLWHYTQGDNQARETLNTRTWPALISTTGPMNGGQGSVSVSFLAAANNAILPTPNEPIRAETQPASTIYVRSFSDNPSIFVVQTNLNMLRNSLALAGRTFNFNRFSVAAYESPWSLIGRHDEIWIYAV</sequence>
<accession>A0ACC2HEG1</accession>
<comment type="caution">
    <text evidence="1">The sequence shown here is derived from an EMBL/GenBank/DDBJ whole genome shotgun (WGS) entry which is preliminary data.</text>
</comment>